<dbReference type="PANTHER" id="PTHR43622">
    <property type="entry name" value="3-DEHYDROQUINATE SYNTHASE"/>
    <property type="match status" value="1"/>
</dbReference>
<evidence type="ECO:0000259" key="5">
    <source>
        <dbReference type="Pfam" id="PF01761"/>
    </source>
</evidence>
<evidence type="ECO:0000256" key="3">
    <source>
        <dbReference type="ARBA" id="ARBA00022723"/>
    </source>
</evidence>
<feature type="domain" description="3-dehydroquinate synthase N-terminal" evidence="5">
    <location>
        <begin position="55"/>
        <end position="164"/>
    </location>
</feature>
<reference evidence="7" key="1">
    <citation type="journal article" date="2023" name="Int. J. Syst. Evol. Microbiol.">
        <title>Mesoterricola silvestris gen. nov., sp. nov., Mesoterricola sediminis sp. nov., Geothrix oryzae sp. nov., Geothrix edaphica sp. nov., Geothrix rubra sp. nov., and Geothrix limicola sp. nov., six novel members of Acidobacteriota isolated from soils.</title>
        <authorList>
            <person name="Itoh H."/>
            <person name="Sugisawa Y."/>
            <person name="Mise K."/>
            <person name="Xu Z."/>
            <person name="Kuniyasu M."/>
            <person name="Ushijima N."/>
            <person name="Kawano K."/>
            <person name="Kobayashi E."/>
            <person name="Shiratori Y."/>
            <person name="Masuda Y."/>
            <person name="Senoo K."/>
        </authorList>
    </citation>
    <scope>NUCLEOTIDE SEQUENCE</scope>
    <source>
        <strain evidence="7">W786</strain>
    </source>
</reference>
<evidence type="ECO:0000313" key="8">
    <source>
        <dbReference type="Proteomes" id="UP001228113"/>
    </source>
</evidence>
<dbReference type="GO" id="GO:0003856">
    <property type="term" value="F:3-dehydroquinate synthase activity"/>
    <property type="evidence" value="ECO:0007669"/>
    <property type="project" value="TreeGrafter"/>
</dbReference>
<organism evidence="7 8">
    <name type="scientific">Mesoterricola sediminis</name>
    <dbReference type="NCBI Taxonomy" id="2927980"/>
    <lineage>
        <taxon>Bacteria</taxon>
        <taxon>Pseudomonadati</taxon>
        <taxon>Acidobacteriota</taxon>
        <taxon>Holophagae</taxon>
        <taxon>Holophagales</taxon>
        <taxon>Holophagaceae</taxon>
        <taxon>Mesoterricola</taxon>
    </lineage>
</organism>
<evidence type="ECO:0000313" key="7">
    <source>
        <dbReference type="EMBL" id="BDU77254.1"/>
    </source>
</evidence>
<dbReference type="PANTHER" id="PTHR43622:SF1">
    <property type="entry name" value="3-DEHYDROQUINATE SYNTHASE"/>
    <property type="match status" value="1"/>
</dbReference>
<dbReference type="InterPro" id="IPR050071">
    <property type="entry name" value="Dehydroquinate_synthase"/>
</dbReference>
<proteinExistence type="predicted"/>
<evidence type="ECO:0000259" key="6">
    <source>
        <dbReference type="Pfam" id="PF24621"/>
    </source>
</evidence>
<protein>
    <submittedName>
        <fullName evidence="7">3-dehydroquinate synthase</fullName>
    </submittedName>
</protein>
<dbReference type="Gene3D" id="1.20.1090.10">
    <property type="entry name" value="Dehydroquinate synthase-like - alpha domain"/>
    <property type="match status" value="1"/>
</dbReference>
<feature type="domain" description="3-dehydroquinate synthase C-terminal" evidence="6">
    <location>
        <begin position="170"/>
        <end position="299"/>
    </location>
</feature>
<dbReference type="EMBL" id="AP027081">
    <property type="protein sequence ID" value="BDU77254.1"/>
    <property type="molecule type" value="Genomic_DNA"/>
</dbReference>
<dbReference type="AlphaFoldDB" id="A0AA48KCK9"/>
<dbReference type="Pfam" id="PF24621">
    <property type="entry name" value="DHQS_C"/>
    <property type="match status" value="1"/>
</dbReference>
<name>A0AA48KCK9_9BACT</name>
<dbReference type="Gene3D" id="3.40.50.1970">
    <property type="match status" value="1"/>
</dbReference>
<dbReference type="CDD" id="cd08195">
    <property type="entry name" value="DHQS"/>
    <property type="match status" value="1"/>
</dbReference>
<dbReference type="InterPro" id="IPR030960">
    <property type="entry name" value="DHQS/DOIS_N"/>
</dbReference>
<evidence type="ECO:0000256" key="4">
    <source>
        <dbReference type="ARBA" id="ARBA00023027"/>
    </source>
</evidence>
<keyword evidence="3" id="KW-0479">Metal-binding</keyword>
<dbReference type="InterPro" id="IPR056179">
    <property type="entry name" value="DHQS_C"/>
</dbReference>
<dbReference type="Proteomes" id="UP001228113">
    <property type="component" value="Chromosome"/>
</dbReference>
<comment type="cofactor">
    <cofactor evidence="2">
        <name>Co(2+)</name>
        <dbReference type="ChEBI" id="CHEBI:48828"/>
    </cofactor>
</comment>
<comment type="cofactor">
    <cofactor evidence="1">
        <name>NAD(+)</name>
        <dbReference type="ChEBI" id="CHEBI:57540"/>
    </cofactor>
</comment>
<accession>A0AA48KCK9</accession>
<dbReference type="SUPFAM" id="SSF56796">
    <property type="entry name" value="Dehydroquinate synthase-like"/>
    <property type="match status" value="1"/>
</dbReference>
<keyword evidence="4" id="KW-0520">NAD</keyword>
<dbReference type="GO" id="GO:0046872">
    <property type="term" value="F:metal ion binding"/>
    <property type="evidence" value="ECO:0007669"/>
    <property type="project" value="UniProtKB-KW"/>
</dbReference>
<dbReference type="KEGG" id="msea:METESE_22120"/>
<evidence type="ECO:0000256" key="2">
    <source>
        <dbReference type="ARBA" id="ARBA00001941"/>
    </source>
</evidence>
<evidence type="ECO:0000256" key="1">
    <source>
        <dbReference type="ARBA" id="ARBA00001911"/>
    </source>
</evidence>
<gene>
    <name evidence="7" type="primary">aroB</name>
    <name evidence="7" type="ORF">METESE_22120</name>
</gene>
<dbReference type="Pfam" id="PF01761">
    <property type="entry name" value="DHQ_synthase"/>
    <property type="match status" value="1"/>
</dbReference>
<keyword evidence="8" id="KW-1185">Reference proteome</keyword>
<dbReference type="RefSeq" id="WP_243332171.1">
    <property type="nucleotide sequence ID" value="NZ_AP027081.1"/>
</dbReference>
<sequence>MELPAADGLPTRIFVEEAPHAGLLPEGRWVLLGDAAVRDTWRSAGLPEPPGSRWVPVSEATKRLEVLVPWLEGWAEAGLDRAATVVAVGGGVLTDMAGLAAALYMRGIPWHAWPTTLLSQVDAGLGGKTAVDLAAGKNLAGAFHHPARFVACRSFLATLPPRQLDSGRWELVKMALMAGDAAWARALLAPGMPGADSLARALRTKAEIVGRDPREAGERRLLNLGHTLGHALEAASAFRLLHGEAVGLGCLAACFLAEAEGLPPFPGDLLAAMAARLAPLRPDLPAWEACLPLLRRDKKAVGADGPGESRIHCILPRPHALADQRPLPPQVWRRPHERMARLLQSSEMPT</sequence>